<name>A0A820LNS9_9BILA</name>
<dbReference type="EMBL" id="CAJOBF010017115">
    <property type="protein sequence ID" value="CAF4359992.1"/>
    <property type="molecule type" value="Genomic_DNA"/>
</dbReference>
<comment type="caution">
    <text evidence="2">The sequence shown here is derived from an EMBL/GenBank/DDBJ whole genome shotgun (WGS) entry which is preliminary data.</text>
</comment>
<dbReference type="Proteomes" id="UP000663842">
    <property type="component" value="Unassembled WGS sequence"/>
</dbReference>
<evidence type="ECO:0000313" key="3">
    <source>
        <dbReference type="Proteomes" id="UP000663842"/>
    </source>
</evidence>
<evidence type="ECO:0000313" key="2">
    <source>
        <dbReference type="EMBL" id="CAF4359992.1"/>
    </source>
</evidence>
<dbReference type="Proteomes" id="UP000663887">
    <property type="component" value="Unassembled WGS sequence"/>
</dbReference>
<organism evidence="2 3">
    <name type="scientific">Rotaria magnacalcarata</name>
    <dbReference type="NCBI Taxonomy" id="392030"/>
    <lineage>
        <taxon>Eukaryota</taxon>
        <taxon>Metazoa</taxon>
        <taxon>Spiralia</taxon>
        <taxon>Gnathifera</taxon>
        <taxon>Rotifera</taxon>
        <taxon>Eurotatoria</taxon>
        <taxon>Bdelloidea</taxon>
        <taxon>Philodinida</taxon>
        <taxon>Philodinidae</taxon>
        <taxon>Rotaria</taxon>
    </lineage>
</organism>
<dbReference type="EMBL" id="CAJNRG010016398">
    <property type="protein sequence ID" value="CAF2199232.1"/>
    <property type="molecule type" value="Genomic_DNA"/>
</dbReference>
<protein>
    <submittedName>
        <fullName evidence="2">Uncharacterized protein</fullName>
    </submittedName>
</protein>
<accession>A0A820LNS9</accession>
<gene>
    <name evidence="2" type="ORF">UXM345_LOCUS36442</name>
    <name evidence="1" type="ORF">XDN619_LOCUS32692</name>
</gene>
<dbReference type="AlphaFoldDB" id="A0A820LNS9"/>
<evidence type="ECO:0000313" key="1">
    <source>
        <dbReference type="EMBL" id="CAF2199232.1"/>
    </source>
</evidence>
<sequence length="76" mass="8548">MGSELMVTHAVVVKDTLHQQVLVDVEYPRPSQHALPALIKPLQHVLVGEEYPRPPQHALPALIKPLQQVLVDEEYP</sequence>
<reference evidence="2" key="1">
    <citation type="submission" date="2021-02" db="EMBL/GenBank/DDBJ databases">
        <authorList>
            <person name="Nowell W R."/>
        </authorList>
    </citation>
    <scope>NUCLEOTIDE SEQUENCE</scope>
</reference>
<proteinExistence type="predicted"/>